<evidence type="ECO:0000313" key="1">
    <source>
        <dbReference type="EMBL" id="KAK3341306.1"/>
    </source>
</evidence>
<gene>
    <name evidence="1" type="ORF">B0T25DRAFT_337714</name>
</gene>
<organism evidence="1 2">
    <name type="scientific">Lasiosphaeria hispida</name>
    <dbReference type="NCBI Taxonomy" id="260671"/>
    <lineage>
        <taxon>Eukaryota</taxon>
        <taxon>Fungi</taxon>
        <taxon>Dikarya</taxon>
        <taxon>Ascomycota</taxon>
        <taxon>Pezizomycotina</taxon>
        <taxon>Sordariomycetes</taxon>
        <taxon>Sordariomycetidae</taxon>
        <taxon>Sordariales</taxon>
        <taxon>Lasiosphaeriaceae</taxon>
        <taxon>Lasiosphaeria</taxon>
    </lineage>
</organism>
<dbReference type="AlphaFoldDB" id="A0AAJ0M8E1"/>
<reference evidence="1" key="1">
    <citation type="journal article" date="2023" name="Mol. Phylogenet. Evol.">
        <title>Genome-scale phylogeny and comparative genomics of the fungal order Sordariales.</title>
        <authorList>
            <person name="Hensen N."/>
            <person name="Bonometti L."/>
            <person name="Westerberg I."/>
            <person name="Brannstrom I.O."/>
            <person name="Guillou S."/>
            <person name="Cros-Aarteil S."/>
            <person name="Calhoun S."/>
            <person name="Haridas S."/>
            <person name="Kuo A."/>
            <person name="Mondo S."/>
            <person name="Pangilinan J."/>
            <person name="Riley R."/>
            <person name="LaButti K."/>
            <person name="Andreopoulos B."/>
            <person name="Lipzen A."/>
            <person name="Chen C."/>
            <person name="Yan M."/>
            <person name="Daum C."/>
            <person name="Ng V."/>
            <person name="Clum A."/>
            <person name="Steindorff A."/>
            <person name="Ohm R.A."/>
            <person name="Martin F."/>
            <person name="Silar P."/>
            <person name="Natvig D.O."/>
            <person name="Lalanne C."/>
            <person name="Gautier V."/>
            <person name="Ament-Velasquez S.L."/>
            <person name="Kruys A."/>
            <person name="Hutchinson M.I."/>
            <person name="Powell A.J."/>
            <person name="Barry K."/>
            <person name="Miller A.N."/>
            <person name="Grigoriev I.V."/>
            <person name="Debuchy R."/>
            <person name="Gladieux P."/>
            <person name="Hiltunen Thoren M."/>
            <person name="Johannesson H."/>
        </authorList>
    </citation>
    <scope>NUCLEOTIDE SEQUENCE</scope>
    <source>
        <strain evidence="1">CBS 955.72</strain>
    </source>
</reference>
<reference evidence="1" key="2">
    <citation type="submission" date="2023-06" db="EMBL/GenBank/DDBJ databases">
        <authorList>
            <consortium name="Lawrence Berkeley National Laboratory"/>
            <person name="Haridas S."/>
            <person name="Hensen N."/>
            <person name="Bonometti L."/>
            <person name="Westerberg I."/>
            <person name="Brannstrom I.O."/>
            <person name="Guillou S."/>
            <person name="Cros-Aarteil S."/>
            <person name="Calhoun S."/>
            <person name="Kuo A."/>
            <person name="Mondo S."/>
            <person name="Pangilinan J."/>
            <person name="Riley R."/>
            <person name="Labutti K."/>
            <person name="Andreopoulos B."/>
            <person name="Lipzen A."/>
            <person name="Chen C."/>
            <person name="Yanf M."/>
            <person name="Daum C."/>
            <person name="Ng V."/>
            <person name="Clum A."/>
            <person name="Steindorff A."/>
            <person name="Ohm R."/>
            <person name="Martin F."/>
            <person name="Silar P."/>
            <person name="Natvig D."/>
            <person name="Lalanne C."/>
            <person name="Gautier V."/>
            <person name="Ament-Velasquez S.L."/>
            <person name="Kruys A."/>
            <person name="Hutchinson M.I."/>
            <person name="Powell A.J."/>
            <person name="Barry K."/>
            <person name="Miller A.N."/>
            <person name="Grigoriev I.V."/>
            <person name="Debuchy R."/>
            <person name="Gladieux P."/>
            <person name="Thoren M.H."/>
            <person name="Johannesson H."/>
        </authorList>
    </citation>
    <scope>NUCLEOTIDE SEQUENCE</scope>
    <source>
        <strain evidence="1">CBS 955.72</strain>
    </source>
</reference>
<sequence>MACRGLPSFIAVAGSVTRPPSPCPRCPKPSMPVPFRHCEGRVHSMLPSWLRPCLRSPATLAGFYFFILIDHAAHDIPFTQALGSFCVPWFRLWPSLGRLDVLWSRHPPFTRFPGRLGDRKWTEARRHHEMPQDTVWYRNRPVSGHDACCNDRRSSSTAATPAMSTPCARCRGQCRSVRTYLETRQS</sequence>
<name>A0AAJ0M8E1_9PEZI</name>
<dbReference type="EMBL" id="JAUIQD010000008">
    <property type="protein sequence ID" value="KAK3341306.1"/>
    <property type="molecule type" value="Genomic_DNA"/>
</dbReference>
<comment type="caution">
    <text evidence="1">The sequence shown here is derived from an EMBL/GenBank/DDBJ whole genome shotgun (WGS) entry which is preliminary data.</text>
</comment>
<protein>
    <submittedName>
        <fullName evidence="1">Uncharacterized protein</fullName>
    </submittedName>
</protein>
<evidence type="ECO:0000313" key="2">
    <source>
        <dbReference type="Proteomes" id="UP001275084"/>
    </source>
</evidence>
<accession>A0AAJ0M8E1</accession>
<dbReference type="Proteomes" id="UP001275084">
    <property type="component" value="Unassembled WGS sequence"/>
</dbReference>
<proteinExistence type="predicted"/>
<keyword evidence="2" id="KW-1185">Reference proteome</keyword>